<name>A0A0S3SBF6_PHAAN</name>
<dbReference type="Proteomes" id="UP000291084">
    <property type="component" value="Chromosome 6"/>
</dbReference>
<evidence type="ECO:0008006" key="3">
    <source>
        <dbReference type="Google" id="ProtNLM"/>
    </source>
</evidence>
<reference evidence="1 2" key="1">
    <citation type="journal article" date="2015" name="Sci. Rep.">
        <title>The power of single molecule real-time sequencing technology in the de novo assembly of a eukaryotic genome.</title>
        <authorList>
            <person name="Sakai H."/>
            <person name="Naito K."/>
            <person name="Ogiso-Tanaka E."/>
            <person name="Takahashi Y."/>
            <person name="Iseki K."/>
            <person name="Muto C."/>
            <person name="Satou K."/>
            <person name="Teruya K."/>
            <person name="Shiroma A."/>
            <person name="Shimoji M."/>
            <person name="Hirano T."/>
            <person name="Itoh T."/>
            <person name="Kaga A."/>
            <person name="Tomooka N."/>
        </authorList>
    </citation>
    <scope>NUCLEOTIDE SEQUENCE [LARGE SCALE GENOMIC DNA]</scope>
    <source>
        <strain evidence="2">cv. Shumari</strain>
    </source>
</reference>
<evidence type="ECO:0000313" key="1">
    <source>
        <dbReference type="EMBL" id="BAT90128.1"/>
    </source>
</evidence>
<dbReference type="AlphaFoldDB" id="A0A0S3SBF6"/>
<keyword evidence="2" id="KW-1185">Reference proteome</keyword>
<sequence>LIFDEKLVDLLDLALSADTFNIVKNLRVIMEAGVEPLALMSQLATVITDILAGTYDFTKERRRRKFFRRQPCGDALESLVLHSFGIG</sequence>
<evidence type="ECO:0000313" key="2">
    <source>
        <dbReference type="Proteomes" id="UP000291084"/>
    </source>
</evidence>
<accession>A0A0S3SBF6</accession>
<organism evidence="1 2">
    <name type="scientific">Vigna angularis var. angularis</name>
    <dbReference type="NCBI Taxonomy" id="157739"/>
    <lineage>
        <taxon>Eukaryota</taxon>
        <taxon>Viridiplantae</taxon>
        <taxon>Streptophyta</taxon>
        <taxon>Embryophyta</taxon>
        <taxon>Tracheophyta</taxon>
        <taxon>Spermatophyta</taxon>
        <taxon>Magnoliopsida</taxon>
        <taxon>eudicotyledons</taxon>
        <taxon>Gunneridae</taxon>
        <taxon>Pentapetalae</taxon>
        <taxon>rosids</taxon>
        <taxon>fabids</taxon>
        <taxon>Fabales</taxon>
        <taxon>Fabaceae</taxon>
        <taxon>Papilionoideae</taxon>
        <taxon>50 kb inversion clade</taxon>
        <taxon>NPAAA clade</taxon>
        <taxon>indigoferoid/millettioid clade</taxon>
        <taxon>Phaseoleae</taxon>
        <taxon>Vigna</taxon>
    </lineage>
</organism>
<feature type="non-terminal residue" evidence="1">
    <location>
        <position position="1"/>
    </location>
</feature>
<proteinExistence type="predicted"/>
<gene>
    <name evidence="1" type="primary">Vigan.06G131100</name>
    <name evidence="1" type="ORF">VIGAN_06131100</name>
</gene>
<dbReference type="EMBL" id="AP015039">
    <property type="protein sequence ID" value="BAT90128.1"/>
    <property type="molecule type" value="Genomic_DNA"/>
</dbReference>
<protein>
    <recommendedName>
        <fullName evidence="3">DNA polymerase III gamma subunit domain-containing protein</fullName>
    </recommendedName>
</protein>